<evidence type="ECO:0000313" key="3">
    <source>
        <dbReference type="Proteomes" id="UP000829196"/>
    </source>
</evidence>
<dbReference type="EMBL" id="JAGYWB010000009">
    <property type="protein sequence ID" value="KAI0511348.1"/>
    <property type="molecule type" value="Genomic_DNA"/>
</dbReference>
<keyword evidence="1" id="KW-0472">Membrane</keyword>
<name>A0A8T3BJN2_DENNO</name>
<keyword evidence="1" id="KW-0812">Transmembrane</keyword>
<keyword evidence="1" id="KW-1133">Transmembrane helix</keyword>
<keyword evidence="3" id="KW-1185">Reference proteome</keyword>
<feature type="transmembrane region" description="Helical" evidence="1">
    <location>
        <begin position="29"/>
        <end position="51"/>
    </location>
</feature>
<organism evidence="2 3">
    <name type="scientific">Dendrobium nobile</name>
    <name type="common">Orchid</name>
    <dbReference type="NCBI Taxonomy" id="94219"/>
    <lineage>
        <taxon>Eukaryota</taxon>
        <taxon>Viridiplantae</taxon>
        <taxon>Streptophyta</taxon>
        <taxon>Embryophyta</taxon>
        <taxon>Tracheophyta</taxon>
        <taxon>Spermatophyta</taxon>
        <taxon>Magnoliopsida</taxon>
        <taxon>Liliopsida</taxon>
        <taxon>Asparagales</taxon>
        <taxon>Orchidaceae</taxon>
        <taxon>Epidendroideae</taxon>
        <taxon>Malaxideae</taxon>
        <taxon>Dendrobiinae</taxon>
        <taxon>Dendrobium</taxon>
    </lineage>
</organism>
<dbReference type="AlphaFoldDB" id="A0A8T3BJN2"/>
<protein>
    <submittedName>
        <fullName evidence="2">Uncharacterized protein</fullName>
    </submittedName>
</protein>
<reference evidence="2" key="1">
    <citation type="journal article" date="2022" name="Front. Genet.">
        <title>Chromosome-Scale Assembly of the Dendrobium nobile Genome Provides Insights Into the Molecular Mechanism of the Biosynthesis of the Medicinal Active Ingredient of Dendrobium.</title>
        <authorList>
            <person name="Xu Q."/>
            <person name="Niu S.-C."/>
            <person name="Li K.-L."/>
            <person name="Zheng P.-J."/>
            <person name="Zhang X.-J."/>
            <person name="Jia Y."/>
            <person name="Liu Y."/>
            <person name="Niu Y.-X."/>
            <person name="Yu L.-H."/>
            <person name="Chen D.-F."/>
            <person name="Zhang G.-Q."/>
        </authorList>
    </citation>
    <scope>NUCLEOTIDE SEQUENCE</scope>
    <source>
        <tissue evidence="2">Leaf</tissue>
    </source>
</reference>
<accession>A0A8T3BJN2</accession>
<evidence type="ECO:0000256" key="1">
    <source>
        <dbReference type="SAM" id="Phobius"/>
    </source>
</evidence>
<evidence type="ECO:0000313" key="2">
    <source>
        <dbReference type="EMBL" id="KAI0511348.1"/>
    </source>
</evidence>
<dbReference type="Proteomes" id="UP000829196">
    <property type="component" value="Unassembled WGS sequence"/>
</dbReference>
<sequence length="54" mass="6037">MVFFYARKTIGLIRAANEPSRAEYVSVHVCVHLISACSILVHVCSSFSIFVHLN</sequence>
<gene>
    <name evidence="2" type="ORF">KFK09_011977</name>
</gene>
<proteinExistence type="predicted"/>
<comment type="caution">
    <text evidence="2">The sequence shown here is derived from an EMBL/GenBank/DDBJ whole genome shotgun (WGS) entry which is preliminary data.</text>
</comment>